<organism evidence="2 3">
    <name type="scientific">Teladorsagia circumcincta</name>
    <name type="common">Brown stomach worm</name>
    <name type="synonym">Ostertagia circumcincta</name>
    <dbReference type="NCBI Taxonomy" id="45464"/>
    <lineage>
        <taxon>Eukaryota</taxon>
        <taxon>Metazoa</taxon>
        <taxon>Ecdysozoa</taxon>
        <taxon>Nematoda</taxon>
        <taxon>Chromadorea</taxon>
        <taxon>Rhabditida</taxon>
        <taxon>Rhabditina</taxon>
        <taxon>Rhabditomorpha</taxon>
        <taxon>Strongyloidea</taxon>
        <taxon>Trichostrongylidae</taxon>
        <taxon>Teladorsagia</taxon>
    </lineage>
</organism>
<sequence length="61" mass="7074">MRDLAVRRERTQQLIQDKGLQRIKRRNQPPSISINPSLKMRKIGNSSHGHSPQHNCNADIF</sequence>
<gene>
    <name evidence="2" type="ORF">TELCIR_05640</name>
</gene>
<feature type="compositionally biased region" description="Polar residues" evidence="1">
    <location>
        <begin position="44"/>
        <end position="61"/>
    </location>
</feature>
<dbReference type="EMBL" id="KZ345677">
    <property type="protein sequence ID" value="PIO72439.1"/>
    <property type="molecule type" value="Genomic_DNA"/>
</dbReference>
<dbReference type="Proteomes" id="UP000230423">
    <property type="component" value="Unassembled WGS sequence"/>
</dbReference>
<dbReference type="AlphaFoldDB" id="A0A2G9UQ64"/>
<accession>A0A2G9UQ64</accession>
<evidence type="ECO:0000313" key="3">
    <source>
        <dbReference type="Proteomes" id="UP000230423"/>
    </source>
</evidence>
<keyword evidence="3" id="KW-1185">Reference proteome</keyword>
<proteinExistence type="predicted"/>
<feature type="region of interest" description="Disordered" evidence="1">
    <location>
        <begin position="20"/>
        <end position="61"/>
    </location>
</feature>
<evidence type="ECO:0000313" key="2">
    <source>
        <dbReference type="EMBL" id="PIO72439.1"/>
    </source>
</evidence>
<protein>
    <submittedName>
        <fullName evidence="2">Uncharacterized protein</fullName>
    </submittedName>
</protein>
<reference evidence="2 3" key="1">
    <citation type="submission" date="2015-09" db="EMBL/GenBank/DDBJ databases">
        <title>Draft genome of the parasitic nematode Teladorsagia circumcincta isolate WARC Sus (inbred).</title>
        <authorList>
            <person name="Mitreva M."/>
        </authorList>
    </citation>
    <scope>NUCLEOTIDE SEQUENCE [LARGE SCALE GENOMIC DNA]</scope>
    <source>
        <strain evidence="2 3">S</strain>
    </source>
</reference>
<evidence type="ECO:0000256" key="1">
    <source>
        <dbReference type="SAM" id="MobiDB-lite"/>
    </source>
</evidence>
<name>A0A2G9UQ64_TELCI</name>